<keyword evidence="3" id="KW-0597">Phosphoprotein</keyword>
<dbReference type="Gene3D" id="3.30.450.20">
    <property type="entry name" value="PAS domain"/>
    <property type="match status" value="3"/>
</dbReference>
<keyword evidence="4" id="KW-0808">Transferase</keyword>
<dbReference type="GO" id="GO:0004673">
    <property type="term" value="F:protein histidine kinase activity"/>
    <property type="evidence" value="ECO:0007669"/>
    <property type="project" value="UniProtKB-EC"/>
</dbReference>
<evidence type="ECO:0000259" key="6">
    <source>
        <dbReference type="PROSITE" id="PS50112"/>
    </source>
</evidence>
<feature type="non-terminal residue" evidence="8">
    <location>
        <position position="258"/>
    </location>
</feature>
<dbReference type="PANTHER" id="PTHR43304:SF1">
    <property type="entry name" value="PAC DOMAIN-CONTAINING PROTEIN"/>
    <property type="match status" value="1"/>
</dbReference>
<keyword evidence="5" id="KW-0418">Kinase</keyword>
<organism evidence="8">
    <name type="scientific">marine sediment metagenome</name>
    <dbReference type="NCBI Taxonomy" id="412755"/>
    <lineage>
        <taxon>unclassified sequences</taxon>
        <taxon>metagenomes</taxon>
        <taxon>ecological metagenomes</taxon>
    </lineage>
</organism>
<evidence type="ECO:0000256" key="4">
    <source>
        <dbReference type="ARBA" id="ARBA00022679"/>
    </source>
</evidence>
<dbReference type="InterPro" id="IPR001610">
    <property type="entry name" value="PAC"/>
</dbReference>
<dbReference type="EC" id="2.7.13.3" evidence="2"/>
<dbReference type="SMART" id="SM00086">
    <property type="entry name" value="PAC"/>
    <property type="match status" value="2"/>
</dbReference>
<comment type="caution">
    <text evidence="8">The sequence shown here is derived from an EMBL/GenBank/DDBJ whole genome shotgun (WGS) entry which is preliminary data.</text>
</comment>
<dbReference type="CDD" id="cd00130">
    <property type="entry name" value="PAS"/>
    <property type="match status" value="2"/>
</dbReference>
<dbReference type="AlphaFoldDB" id="X0VDJ8"/>
<evidence type="ECO:0000256" key="3">
    <source>
        <dbReference type="ARBA" id="ARBA00022553"/>
    </source>
</evidence>
<feature type="domain" description="PAC" evidence="7">
    <location>
        <begin position="178"/>
        <end position="231"/>
    </location>
</feature>
<dbReference type="EMBL" id="BARS01035244">
    <property type="protein sequence ID" value="GAG16425.1"/>
    <property type="molecule type" value="Genomic_DNA"/>
</dbReference>
<evidence type="ECO:0000259" key="7">
    <source>
        <dbReference type="PROSITE" id="PS50113"/>
    </source>
</evidence>
<gene>
    <name evidence="8" type="ORF">S01H1_54329</name>
</gene>
<evidence type="ECO:0000313" key="8">
    <source>
        <dbReference type="EMBL" id="GAG16425.1"/>
    </source>
</evidence>
<name>X0VDJ8_9ZZZZ</name>
<sequence length="258" mass="29665">KDGRWTFLNDAACQFFGRPREELLGAQSTEYVHPEDVASTTQAIQETRARKELVRGFVHRFLTAMGTRVVEWNAYPLFDQEGQYAGTQITGRDTTERKQAEEALQESESKHRTLLENLPQKIFSKDKNCVYMSCNENYAQDLNIKPDEIIGKTDYDFYPKELAEKYRADDKRIMQSGKTEDMEEAYVQDGKEVFVHTVKTPIRDGDGNVVGILGVFWDITARKQAEQALTSSEERLKIVFEFAPDAYYLNDLQGNFVD</sequence>
<comment type="catalytic activity">
    <reaction evidence="1">
        <text>ATP + protein L-histidine = ADP + protein N-phospho-L-histidine.</text>
        <dbReference type="EC" id="2.7.13.3"/>
    </reaction>
</comment>
<protein>
    <recommendedName>
        <fullName evidence="2">histidine kinase</fullName>
        <ecNumber evidence="2">2.7.13.3</ecNumber>
    </recommendedName>
</protein>
<evidence type="ECO:0000256" key="1">
    <source>
        <dbReference type="ARBA" id="ARBA00000085"/>
    </source>
</evidence>
<feature type="domain" description="PAC" evidence="7">
    <location>
        <begin position="55"/>
        <end position="106"/>
    </location>
</feature>
<dbReference type="InterPro" id="IPR035965">
    <property type="entry name" value="PAS-like_dom_sf"/>
</dbReference>
<dbReference type="PANTHER" id="PTHR43304">
    <property type="entry name" value="PHYTOCHROME-LIKE PROTEIN CPH1"/>
    <property type="match status" value="1"/>
</dbReference>
<reference evidence="8" key="1">
    <citation type="journal article" date="2014" name="Front. Microbiol.">
        <title>High frequency of phylogenetically diverse reductive dehalogenase-homologous genes in deep subseafloor sedimentary metagenomes.</title>
        <authorList>
            <person name="Kawai M."/>
            <person name="Futagami T."/>
            <person name="Toyoda A."/>
            <person name="Takaki Y."/>
            <person name="Nishi S."/>
            <person name="Hori S."/>
            <person name="Arai W."/>
            <person name="Tsubouchi T."/>
            <person name="Morono Y."/>
            <person name="Uchiyama I."/>
            <person name="Ito T."/>
            <person name="Fujiyama A."/>
            <person name="Inagaki F."/>
            <person name="Takami H."/>
        </authorList>
    </citation>
    <scope>NUCLEOTIDE SEQUENCE</scope>
    <source>
        <strain evidence="8">Expedition CK06-06</strain>
    </source>
</reference>
<proteinExistence type="predicted"/>
<evidence type="ECO:0000256" key="5">
    <source>
        <dbReference type="ARBA" id="ARBA00022777"/>
    </source>
</evidence>
<feature type="domain" description="PAS" evidence="6">
    <location>
        <begin position="1"/>
        <end position="51"/>
    </location>
</feature>
<dbReference type="InterPro" id="IPR052162">
    <property type="entry name" value="Sensor_kinase/Photoreceptor"/>
</dbReference>
<feature type="domain" description="PAS" evidence="6">
    <location>
        <begin position="107"/>
        <end position="177"/>
    </location>
</feature>
<dbReference type="PROSITE" id="PS50113">
    <property type="entry name" value="PAC"/>
    <property type="match status" value="2"/>
</dbReference>
<evidence type="ECO:0000256" key="2">
    <source>
        <dbReference type="ARBA" id="ARBA00012438"/>
    </source>
</evidence>
<dbReference type="InterPro" id="IPR000014">
    <property type="entry name" value="PAS"/>
</dbReference>
<dbReference type="PROSITE" id="PS50112">
    <property type="entry name" value="PAS"/>
    <property type="match status" value="2"/>
</dbReference>
<accession>X0VDJ8</accession>
<dbReference type="InterPro" id="IPR013656">
    <property type="entry name" value="PAS_4"/>
</dbReference>
<dbReference type="NCBIfam" id="TIGR00229">
    <property type="entry name" value="sensory_box"/>
    <property type="match status" value="2"/>
</dbReference>
<feature type="non-terminal residue" evidence="8">
    <location>
        <position position="1"/>
    </location>
</feature>
<dbReference type="InterPro" id="IPR000700">
    <property type="entry name" value="PAS-assoc_C"/>
</dbReference>
<dbReference type="SUPFAM" id="SSF55785">
    <property type="entry name" value="PYP-like sensor domain (PAS domain)"/>
    <property type="match status" value="3"/>
</dbReference>
<dbReference type="SMART" id="SM00091">
    <property type="entry name" value="PAS"/>
    <property type="match status" value="2"/>
</dbReference>
<dbReference type="Pfam" id="PF08448">
    <property type="entry name" value="PAS_4"/>
    <property type="match status" value="2"/>
</dbReference>